<protein>
    <submittedName>
        <fullName evidence="1">44944_t:CDS:1</fullName>
    </submittedName>
</protein>
<proteinExistence type="predicted"/>
<keyword evidence="2" id="KW-1185">Reference proteome</keyword>
<gene>
    <name evidence="1" type="ORF">GMARGA_LOCUS5072</name>
</gene>
<evidence type="ECO:0000313" key="1">
    <source>
        <dbReference type="EMBL" id="CAG8562180.1"/>
    </source>
</evidence>
<organism evidence="1 2">
    <name type="scientific">Gigaspora margarita</name>
    <dbReference type="NCBI Taxonomy" id="4874"/>
    <lineage>
        <taxon>Eukaryota</taxon>
        <taxon>Fungi</taxon>
        <taxon>Fungi incertae sedis</taxon>
        <taxon>Mucoromycota</taxon>
        <taxon>Glomeromycotina</taxon>
        <taxon>Glomeromycetes</taxon>
        <taxon>Diversisporales</taxon>
        <taxon>Gigasporaceae</taxon>
        <taxon>Gigaspora</taxon>
    </lineage>
</organism>
<dbReference type="Proteomes" id="UP000789901">
    <property type="component" value="Unassembled WGS sequence"/>
</dbReference>
<evidence type="ECO:0000313" key="2">
    <source>
        <dbReference type="Proteomes" id="UP000789901"/>
    </source>
</evidence>
<comment type="caution">
    <text evidence="1">The sequence shown here is derived from an EMBL/GenBank/DDBJ whole genome shotgun (WGS) entry which is preliminary data.</text>
</comment>
<dbReference type="EMBL" id="CAJVQB010002098">
    <property type="protein sequence ID" value="CAG8562180.1"/>
    <property type="molecule type" value="Genomic_DNA"/>
</dbReference>
<reference evidence="1 2" key="1">
    <citation type="submission" date="2021-06" db="EMBL/GenBank/DDBJ databases">
        <authorList>
            <person name="Kallberg Y."/>
            <person name="Tangrot J."/>
            <person name="Rosling A."/>
        </authorList>
    </citation>
    <scope>NUCLEOTIDE SEQUENCE [LARGE SCALE GENOMIC DNA]</scope>
    <source>
        <strain evidence="1 2">120-4 pot B 10/14</strain>
    </source>
</reference>
<accession>A0ABN7UF96</accession>
<name>A0ABN7UF96_GIGMA</name>
<sequence>MVKEENYFYLTKKEFNDNTLSDSNKNRLAICRTLARYDKNSGPFEYLINQDLQKIRNKIGKNQYKDRSLQDAQECIEDIVDEGLSKKLSMDCSKFSKYLYD</sequence>